<comment type="caution">
    <text evidence="2">The sequence shown here is derived from an EMBL/GenBank/DDBJ whole genome shotgun (WGS) entry which is preliminary data.</text>
</comment>
<dbReference type="Proteomes" id="UP000624703">
    <property type="component" value="Unassembled WGS sequence"/>
</dbReference>
<name>A0A8J7MGK0_9BACT</name>
<dbReference type="AlphaFoldDB" id="A0A8J7MGK0"/>
<feature type="domain" description="Gamma-glutamylcyclotransferase AIG2-like" evidence="1">
    <location>
        <begin position="98"/>
        <end position="172"/>
    </location>
</feature>
<accession>A0A8J7MGK0</accession>
<dbReference type="Gene3D" id="3.10.490.10">
    <property type="entry name" value="Gamma-glutamyl cyclotransferase-like"/>
    <property type="match status" value="2"/>
</dbReference>
<dbReference type="InterPro" id="IPR036568">
    <property type="entry name" value="GGCT-like_sf"/>
</dbReference>
<evidence type="ECO:0000313" key="2">
    <source>
        <dbReference type="EMBL" id="MBK1792657.1"/>
    </source>
</evidence>
<proteinExistence type="predicted"/>
<dbReference type="CDD" id="cd06661">
    <property type="entry name" value="GGCT_like"/>
    <property type="match status" value="1"/>
</dbReference>
<reference evidence="2" key="1">
    <citation type="submission" date="2021-01" db="EMBL/GenBank/DDBJ databases">
        <title>Modified the classification status of verrucomicrobia.</title>
        <authorList>
            <person name="Feng X."/>
        </authorList>
    </citation>
    <scope>NUCLEOTIDE SEQUENCE</scope>
    <source>
        <strain evidence="2">_KCTC 22039</strain>
    </source>
</reference>
<sequence length="175" mass="19184">MLMVFVYGSLKRGFENHLPYCRYLQSVSEAAVIGKLYGLSAGYPGLLVPGGFERGVGTADALADVALQQRASAAWLDSDICQGESRGMWNAAFDCGWGEVYGELMAFSNVQESLAGLDDLEAYSVGGPCLYRRVLVPVRVADRYQLAWVYVMDEDTVASFAGEYIESGMWRKTTC</sequence>
<dbReference type="EMBL" id="JAENIM010000047">
    <property type="protein sequence ID" value="MBK1792657.1"/>
    <property type="molecule type" value="Genomic_DNA"/>
</dbReference>
<feature type="domain" description="Gamma-glutamylcyclotransferase AIG2-like" evidence="1">
    <location>
        <begin position="4"/>
        <end position="50"/>
    </location>
</feature>
<dbReference type="Pfam" id="PF06094">
    <property type="entry name" value="GGACT"/>
    <property type="match status" value="2"/>
</dbReference>
<keyword evidence="3" id="KW-1185">Reference proteome</keyword>
<dbReference type="SUPFAM" id="SSF110857">
    <property type="entry name" value="Gamma-glutamyl cyclotransferase-like"/>
    <property type="match status" value="1"/>
</dbReference>
<dbReference type="InterPro" id="IPR013024">
    <property type="entry name" value="GGCT-like"/>
</dbReference>
<organism evidence="2 3">
    <name type="scientific">Persicirhabdus sediminis</name>
    <dbReference type="NCBI Taxonomy" id="454144"/>
    <lineage>
        <taxon>Bacteria</taxon>
        <taxon>Pseudomonadati</taxon>
        <taxon>Verrucomicrobiota</taxon>
        <taxon>Verrucomicrobiia</taxon>
        <taxon>Verrucomicrobiales</taxon>
        <taxon>Verrucomicrobiaceae</taxon>
        <taxon>Persicirhabdus</taxon>
    </lineage>
</organism>
<protein>
    <submittedName>
        <fullName evidence="2">Gamma-glutamylcyclotransferase</fullName>
    </submittedName>
</protein>
<evidence type="ECO:0000259" key="1">
    <source>
        <dbReference type="Pfam" id="PF06094"/>
    </source>
</evidence>
<gene>
    <name evidence="2" type="ORF">JIN82_15940</name>
</gene>
<dbReference type="InterPro" id="IPR009288">
    <property type="entry name" value="AIG2-like_dom"/>
</dbReference>
<evidence type="ECO:0000313" key="3">
    <source>
        <dbReference type="Proteomes" id="UP000624703"/>
    </source>
</evidence>